<evidence type="ECO:0000259" key="8">
    <source>
        <dbReference type="SMART" id="SM00827"/>
    </source>
</evidence>
<evidence type="ECO:0000256" key="2">
    <source>
        <dbReference type="ARBA" id="ARBA00018953"/>
    </source>
</evidence>
<dbReference type="InterPro" id="IPR024925">
    <property type="entry name" value="Malonyl_CoA-ACP_transAc"/>
</dbReference>
<dbReference type="GO" id="GO:0006633">
    <property type="term" value="P:fatty acid biosynthetic process"/>
    <property type="evidence" value="ECO:0007669"/>
    <property type="project" value="TreeGrafter"/>
</dbReference>
<dbReference type="EC" id="2.3.1.39" evidence="1 6"/>
<sequence>MAFAAVFPGQGSQSTGMLAELAGSFSEVKQTFQQASDLLNKDLWQLTLTDDSSLNQTENTQPVMLAAGIAVWRVWQGQGGRLPVGMAGHSLGEYSALVAAGILSFEDAITLVSSRASLMQQAVPEGEGAMAAILGLDNDKVVSVCAQAAENGVAEAVNFNSPGQVVIAGDVDAIDRAIEQLKEAGAKRAIKLAVSVPSHCSLMKDAAIKLSEKFAEATFSKAKIPVVHNVNCTSFDHADDIKTALSEQLFKPVLWVDTINSLKNDLGADSIVEFGPGKILFGLNRRIDRKLGNICVYDSATLEKALELTNA</sequence>
<feature type="active site" evidence="7">
    <location>
        <position position="90"/>
    </location>
</feature>
<dbReference type="InterPro" id="IPR016036">
    <property type="entry name" value="Malonyl_transacylase_ACP-bd"/>
</dbReference>
<evidence type="ECO:0000313" key="9">
    <source>
        <dbReference type="EMBL" id="HFC91820.1"/>
    </source>
</evidence>
<dbReference type="FunFam" id="3.30.70.250:FF:000001">
    <property type="entry name" value="Malonyl CoA-acyl carrier protein transacylase"/>
    <property type="match status" value="1"/>
</dbReference>
<accession>A0A7V2WUI8</accession>
<dbReference type="InterPro" id="IPR014043">
    <property type="entry name" value="Acyl_transferase_dom"/>
</dbReference>
<dbReference type="AlphaFoldDB" id="A0A7V2WUI8"/>
<dbReference type="SMART" id="SM00827">
    <property type="entry name" value="PKS_AT"/>
    <property type="match status" value="1"/>
</dbReference>
<dbReference type="EMBL" id="DRMS01000139">
    <property type="protein sequence ID" value="HFC91820.1"/>
    <property type="molecule type" value="Genomic_DNA"/>
</dbReference>
<dbReference type="NCBIfam" id="TIGR00128">
    <property type="entry name" value="fabD"/>
    <property type="match status" value="1"/>
</dbReference>
<proteinExistence type="inferred from homology"/>
<dbReference type="Pfam" id="PF00698">
    <property type="entry name" value="Acyl_transf_1"/>
    <property type="match status" value="1"/>
</dbReference>
<evidence type="ECO:0000256" key="3">
    <source>
        <dbReference type="ARBA" id="ARBA00022679"/>
    </source>
</evidence>
<dbReference type="InterPro" id="IPR050858">
    <property type="entry name" value="Mal-CoA-ACP_Trans/PKS_FabD"/>
</dbReference>
<dbReference type="Gene3D" id="3.30.70.250">
    <property type="entry name" value="Malonyl-CoA ACP transacylase, ACP-binding"/>
    <property type="match status" value="1"/>
</dbReference>
<evidence type="ECO:0000256" key="7">
    <source>
        <dbReference type="PIRSR" id="PIRSR000446-1"/>
    </source>
</evidence>
<feature type="active site" evidence="7">
    <location>
        <position position="199"/>
    </location>
</feature>
<keyword evidence="4 6" id="KW-0012">Acyltransferase</keyword>
<dbReference type="GO" id="GO:0005829">
    <property type="term" value="C:cytosol"/>
    <property type="evidence" value="ECO:0007669"/>
    <property type="project" value="TreeGrafter"/>
</dbReference>
<dbReference type="SUPFAM" id="SSF52151">
    <property type="entry name" value="FabD/lysophospholipase-like"/>
    <property type="match status" value="1"/>
</dbReference>
<evidence type="ECO:0000256" key="6">
    <source>
        <dbReference type="PIRNR" id="PIRNR000446"/>
    </source>
</evidence>
<name>A0A7V2WUI8_LEUMU</name>
<dbReference type="InterPro" id="IPR016035">
    <property type="entry name" value="Acyl_Trfase/lysoPLipase"/>
</dbReference>
<dbReference type="Gene3D" id="3.40.366.10">
    <property type="entry name" value="Malonyl-Coenzyme A Acyl Carrier Protein, domain 2"/>
    <property type="match status" value="1"/>
</dbReference>
<dbReference type="PIRSF" id="PIRSF000446">
    <property type="entry name" value="Mct"/>
    <property type="match status" value="1"/>
</dbReference>
<evidence type="ECO:0000256" key="1">
    <source>
        <dbReference type="ARBA" id="ARBA00013258"/>
    </source>
</evidence>
<reference evidence="9" key="1">
    <citation type="journal article" date="2020" name="mSystems">
        <title>Genome- and Community-Level Interaction Insights into Carbon Utilization and Element Cycling Functions of Hydrothermarchaeota in Hydrothermal Sediment.</title>
        <authorList>
            <person name="Zhou Z."/>
            <person name="Liu Y."/>
            <person name="Xu W."/>
            <person name="Pan J."/>
            <person name="Luo Z.H."/>
            <person name="Li M."/>
        </authorList>
    </citation>
    <scope>NUCLEOTIDE SEQUENCE [LARGE SCALE GENOMIC DNA]</scope>
    <source>
        <strain evidence="9">HyVt-493</strain>
    </source>
</reference>
<feature type="domain" description="Malonyl-CoA:ACP transacylase (MAT)" evidence="8">
    <location>
        <begin position="6"/>
        <end position="287"/>
    </location>
</feature>
<evidence type="ECO:0000256" key="5">
    <source>
        <dbReference type="ARBA" id="ARBA00048462"/>
    </source>
</evidence>
<comment type="caution">
    <text evidence="9">The sequence shown here is derived from an EMBL/GenBank/DDBJ whole genome shotgun (WGS) entry which is preliminary data.</text>
</comment>
<keyword evidence="3 6" id="KW-0808">Transferase</keyword>
<evidence type="ECO:0000256" key="4">
    <source>
        <dbReference type="ARBA" id="ARBA00023315"/>
    </source>
</evidence>
<organism evidence="9">
    <name type="scientific">Leucothrix mucor</name>
    <dbReference type="NCBI Taxonomy" id="45248"/>
    <lineage>
        <taxon>Bacteria</taxon>
        <taxon>Pseudomonadati</taxon>
        <taxon>Pseudomonadota</taxon>
        <taxon>Gammaproteobacteria</taxon>
        <taxon>Thiotrichales</taxon>
        <taxon>Thiotrichaceae</taxon>
        <taxon>Leucothrix</taxon>
    </lineage>
</organism>
<comment type="catalytic activity">
    <reaction evidence="5 6">
        <text>holo-[ACP] + malonyl-CoA = malonyl-[ACP] + CoA</text>
        <dbReference type="Rhea" id="RHEA:41792"/>
        <dbReference type="Rhea" id="RHEA-COMP:9623"/>
        <dbReference type="Rhea" id="RHEA-COMP:9685"/>
        <dbReference type="ChEBI" id="CHEBI:57287"/>
        <dbReference type="ChEBI" id="CHEBI:57384"/>
        <dbReference type="ChEBI" id="CHEBI:64479"/>
        <dbReference type="ChEBI" id="CHEBI:78449"/>
        <dbReference type="EC" id="2.3.1.39"/>
    </reaction>
</comment>
<dbReference type="InterPro" id="IPR004410">
    <property type="entry name" value="Malonyl_CoA-ACP_transAc_FabD"/>
</dbReference>
<dbReference type="GO" id="GO:0004314">
    <property type="term" value="F:[acyl-carrier-protein] S-malonyltransferase activity"/>
    <property type="evidence" value="ECO:0007669"/>
    <property type="project" value="UniProtKB-EC"/>
</dbReference>
<comment type="similarity">
    <text evidence="6">Belongs to the fabD family.</text>
</comment>
<gene>
    <name evidence="9" type="primary">fabD</name>
    <name evidence="9" type="ORF">ENJ51_03320</name>
</gene>
<dbReference type="PANTHER" id="PTHR42681">
    <property type="entry name" value="MALONYL-COA-ACYL CARRIER PROTEIN TRANSACYLASE, MITOCHONDRIAL"/>
    <property type="match status" value="1"/>
</dbReference>
<protein>
    <recommendedName>
        <fullName evidence="2 6">Malonyl CoA-acyl carrier protein transacylase</fullName>
        <ecNumber evidence="1 6">2.3.1.39</ecNumber>
    </recommendedName>
</protein>
<dbReference type="PANTHER" id="PTHR42681:SF1">
    <property type="entry name" value="MALONYL-COA-ACYL CARRIER PROTEIN TRANSACYLASE, MITOCHONDRIAL"/>
    <property type="match status" value="1"/>
</dbReference>
<dbReference type="SUPFAM" id="SSF55048">
    <property type="entry name" value="Probable ACP-binding domain of malonyl-CoA ACP transacylase"/>
    <property type="match status" value="1"/>
</dbReference>
<dbReference type="Proteomes" id="UP000885750">
    <property type="component" value="Unassembled WGS sequence"/>
</dbReference>
<dbReference type="InterPro" id="IPR001227">
    <property type="entry name" value="Ac_transferase_dom_sf"/>
</dbReference>